<evidence type="ECO:0000313" key="1">
    <source>
        <dbReference type="EMBL" id="KAJ0174357.1"/>
    </source>
</evidence>
<name>A0ACC1CSY3_9NEOP</name>
<reference evidence="1 2" key="1">
    <citation type="journal article" date="2021" name="Front. Genet.">
        <title>Chromosome-Level Genome Assembly Reveals Significant Gene Expansion in the Toll and IMD Signaling Pathways of Dendrolimus kikuchii.</title>
        <authorList>
            <person name="Zhou J."/>
            <person name="Wu P."/>
            <person name="Xiong Z."/>
            <person name="Liu N."/>
            <person name="Zhao N."/>
            <person name="Ji M."/>
            <person name="Qiu Y."/>
            <person name="Yang B."/>
        </authorList>
    </citation>
    <scope>NUCLEOTIDE SEQUENCE [LARGE SCALE GENOMIC DNA]</scope>
    <source>
        <strain evidence="1">Ann1</strain>
    </source>
</reference>
<proteinExistence type="predicted"/>
<gene>
    <name evidence="1" type="ORF">K1T71_010503</name>
</gene>
<sequence length="617" mass="71740">MYLFFLIPIVIRLSSADIYYLEDADYERMPPPFHLDNYDRCMKKPDAVYCTLRMALYSNGSSELHDMMQEYSKYIGHFNYSSPMYGICASERCKNNISNEDGLQLCVNQMFYEKYQLMASIVNFTCVTPDRVTEINTTDIFVAVLLSGILLLNVFGSFYDIYFTHEDNETGARWLLCFSISRNWRILTATEYSQSDERLKVLKGLRAVKFLTSVIMIIGHCLLPFLIFMENPEFVENMYRMSVMQFMGGGTLFVQVFFILSGFLLSYNLQLMKEKRAFDWTVAPMTLILRWLRLLPPYGVWLAICCTWFKFIGFGPTSELIMIEHAHCNKYWWRHLLYINNLYSDSQYCLPHSWYLAADTQLYIIGVIVCLFFKTSIAIVLTILALVAFVIPPWIIYLKDLDSQFMASPRNMNDRLLLDPNYMNLHTATETNAFNYFVGLALGLIVYKLQQNNFDLRKYQKYRFVIWMLIPVGGAIMGSVSIFYMEQPRRSIYLRMLHGALSKPLFGITLATGIFLYIFNIDGTIRAVLEWPVWAMPSRLSYSAYIIHLTFVKVLINNIQVLSHASYVSLSQIMLYCIICSYVTAVPLWLLVEAPFVKLTKCFISTKNDNETRLKSD</sequence>
<evidence type="ECO:0000313" key="2">
    <source>
        <dbReference type="Proteomes" id="UP000824533"/>
    </source>
</evidence>
<dbReference type="EMBL" id="CM034404">
    <property type="protein sequence ID" value="KAJ0174357.1"/>
    <property type="molecule type" value="Genomic_DNA"/>
</dbReference>
<accession>A0ACC1CSY3</accession>
<keyword evidence="2" id="KW-1185">Reference proteome</keyword>
<comment type="caution">
    <text evidence="1">The sequence shown here is derived from an EMBL/GenBank/DDBJ whole genome shotgun (WGS) entry which is preliminary data.</text>
</comment>
<protein>
    <submittedName>
        <fullName evidence="1">Uncharacterized protein</fullName>
    </submittedName>
</protein>
<organism evidence="1 2">
    <name type="scientific">Dendrolimus kikuchii</name>
    <dbReference type="NCBI Taxonomy" id="765133"/>
    <lineage>
        <taxon>Eukaryota</taxon>
        <taxon>Metazoa</taxon>
        <taxon>Ecdysozoa</taxon>
        <taxon>Arthropoda</taxon>
        <taxon>Hexapoda</taxon>
        <taxon>Insecta</taxon>
        <taxon>Pterygota</taxon>
        <taxon>Neoptera</taxon>
        <taxon>Endopterygota</taxon>
        <taxon>Lepidoptera</taxon>
        <taxon>Glossata</taxon>
        <taxon>Ditrysia</taxon>
        <taxon>Bombycoidea</taxon>
        <taxon>Lasiocampidae</taxon>
        <taxon>Dendrolimus</taxon>
    </lineage>
</organism>
<dbReference type="Proteomes" id="UP000824533">
    <property type="component" value="Linkage Group LG18"/>
</dbReference>